<dbReference type="eggNOG" id="COG2040">
    <property type="taxonomic scope" value="Bacteria"/>
</dbReference>
<proteinExistence type="predicted"/>
<dbReference type="Proteomes" id="UP000001982">
    <property type="component" value="Chromosome"/>
</dbReference>
<dbReference type="HOGENOM" id="CLU_177836_0_0_6"/>
<sequence>MIMDTTQNDLTHLFQQLGLGHQPKEIEDFINKNKIKHHVHLADATFWTPAQRNFIKEALNEDAQWSELVDQLDVLLRK</sequence>
<dbReference type="Pfam" id="PF10982">
    <property type="entry name" value="DUF2789"/>
    <property type="match status" value="1"/>
</dbReference>
<name>Q12P23_SHEDO</name>
<dbReference type="InterPro" id="IPR021250">
    <property type="entry name" value="DUF2789"/>
</dbReference>
<evidence type="ECO:0000313" key="2">
    <source>
        <dbReference type="Proteomes" id="UP000001982"/>
    </source>
</evidence>
<accession>Q12P23</accession>
<dbReference type="STRING" id="318161.Sden_1518"/>
<keyword evidence="2" id="KW-1185">Reference proteome</keyword>
<dbReference type="KEGG" id="sdn:Sden_1518"/>
<dbReference type="AlphaFoldDB" id="Q12P23"/>
<dbReference type="Gene3D" id="1.10.10.1130">
    <property type="entry name" value="Uncharacterised protein PF10982, DUF2789"/>
    <property type="match status" value="1"/>
</dbReference>
<evidence type="ECO:0008006" key="3">
    <source>
        <dbReference type="Google" id="ProtNLM"/>
    </source>
</evidence>
<dbReference type="EMBL" id="CP000302">
    <property type="protein sequence ID" value="ABE54803.1"/>
    <property type="molecule type" value="Genomic_DNA"/>
</dbReference>
<organism evidence="1 2">
    <name type="scientific">Shewanella denitrificans (strain OS217 / ATCC BAA-1090 / DSM 15013)</name>
    <dbReference type="NCBI Taxonomy" id="318161"/>
    <lineage>
        <taxon>Bacteria</taxon>
        <taxon>Pseudomonadati</taxon>
        <taxon>Pseudomonadota</taxon>
        <taxon>Gammaproteobacteria</taxon>
        <taxon>Alteromonadales</taxon>
        <taxon>Shewanellaceae</taxon>
        <taxon>Shewanella</taxon>
    </lineage>
</organism>
<protein>
    <recommendedName>
        <fullName evidence="3">DUF2789 domain-containing protein</fullName>
    </recommendedName>
</protein>
<gene>
    <name evidence="1" type="ordered locus">Sden_1518</name>
</gene>
<evidence type="ECO:0000313" key="1">
    <source>
        <dbReference type="EMBL" id="ABE54803.1"/>
    </source>
</evidence>
<dbReference type="InterPro" id="IPR038086">
    <property type="entry name" value="DUF2789_sf"/>
</dbReference>
<reference evidence="1 2" key="1">
    <citation type="submission" date="2006-03" db="EMBL/GenBank/DDBJ databases">
        <title>Complete sequence of Shewanella denitrificans OS217.</title>
        <authorList>
            <consortium name="US DOE Joint Genome Institute"/>
            <person name="Copeland A."/>
            <person name="Lucas S."/>
            <person name="Lapidus A."/>
            <person name="Barry K."/>
            <person name="Detter J.C."/>
            <person name="Glavina del Rio T."/>
            <person name="Hammon N."/>
            <person name="Israni S."/>
            <person name="Dalin E."/>
            <person name="Tice H."/>
            <person name="Pitluck S."/>
            <person name="Brettin T."/>
            <person name="Bruce D."/>
            <person name="Han C."/>
            <person name="Tapia R."/>
            <person name="Gilna P."/>
            <person name="Kiss H."/>
            <person name="Schmutz J."/>
            <person name="Larimer F."/>
            <person name="Land M."/>
            <person name="Hauser L."/>
            <person name="Kyrpides N."/>
            <person name="Lykidis A."/>
            <person name="Richardson P."/>
        </authorList>
    </citation>
    <scope>NUCLEOTIDE SEQUENCE [LARGE SCALE GENOMIC DNA]</scope>
    <source>
        <strain evidence="2">OS217 / ATCC BAA-1090 / DSM 15013</strain>
    </source>
</reference>